<dbReference type="PANTHER" id="PTHR38248">
    <property type="entry name" value="FUNK1 6"/>
    <property type="match status" value="1"/>
</dbReference>
<keyword evidence="3" id="KW-1185">Reference proteome</keyword>
<gene>
    <name evidence="2" type="ORF">SCHPADRAFT_793713</name>
</gene>
<accession>A0A0H2RGA8</accession>
<dbReference type="AlphaFoldDB" id="A0A0H2RGA8"/>
<evidence type="ECO:0000313" key="2">
    <source>
        <dbReference type="EMBL" id="KLO03946.1"/>
    </source>
</evidence>
<dbReference type="OrthoDB" id="5584477at2759"/>
<sequence>VTLTGDFLSLVAFDRSGVVASRPINIHKEPALFLHIIIGCLFLNVNEFGLDPTVHSDSKEPPLVGEIEVDGEWYDIIDVVHVEGGLCGRGTVCYYVRRNGVYYIVKDRWVVVECAEKEAKILESLQGSNHIPRFIKDVPVLFNG</sequence>
<dbReference type="Proteomes" id="UP000053477">
    <property type="component" value="Unassembled WGS sequence"/>
</dbReference>
<organism evidence="2 3">
    <name type="scientific">Schizopora paradoxa</name>
    <dbReference type="NCBI Taxonomy" id="27342"/>
    <lineage>
        <taxon>Eukaryota</taxon>
        <taxon>Fungi</taxon>
        <taxon>Dikarya</taxon>
        <taxon>Basidiomycota</taxon>
        <taxon>Agaricomycotina</taxon>
        <taxon>Agaricomycetes</taxon>
        <taxon>Hymenochaetales</taxon>
        <taxon>Schizoporaceae</taxon>
        <taxon>Schizopora</taxon>
    </lineage>
</organism>
<dbReference type="EMBL" id="KQ086855">
    <property type="protein sequence ID" value="KLO03946.1"/>
    <property type="molecule type" value="Genomic_DNA"/>
</dbReference>
<feature type="non-terminal residue" evidence="2">
    <location>
        <position position="1"/>
    </location>
</feature>
<dbReference type="STRING" id="27342.A0A0H2RGA8"/>
<dbReference type="PANTHER" id="PTHR38248:SF2">
    <property type="entry name" value="FUNK1 11"/>
    <property type="match status" value="1"/>
</dbReference>
<protein>
    <recommendedName>
        <fullName evidence="1">Fungal-type protein kinase domain-containing protein</fullName>
    </recommendedName>
</protein>
<feature type="domain" description="Fungal-type protein kinase" evidence="1">
    <location>
        <begin position="1"/>
        <end position="140"/>
    </location>
</feature>
<proteinExistence type="predicted"/>
<dbReference type="InterPro" id="IPR040976">
    <property type="entry name" value="Pkinase_fungal"/>
</dbReference>
<evidence type="ECO:0000259" key="1">
    <source>
        <dbReference type="Pfam" id="PF17667"/>
    </source>
</evidence>
<name>A0A0H2RGA8_9AGAM</name>
<dbReference type="Pfam" id="PF17667">
    <property type="entry name" value="Pkinase_fungal"/>
    <property type="match status" value="1"/>
</dbReference>
<dbReference type="InParanoid" id="A0A0H2RGA8"/>
<reference evidence="2 3" key="1">
    <citation type="submission" date="2015-04" db="EMBL/GenBank/DDBJ databases">
        <title>Complete genome sequence of Schizopora paradoxa KUC8140, a cosmopolitan wood degrader in East Asia.</title>
        <authorList>
            <consortium name="DOE Joint Genome Institute"/>
            <person name="Min B."/>
            <person name="Park H."/>
            <person name="Jang Y."/>
            <person name="Kim J.-J."/>
            <person name="Kim K.H."/>
            <person name="Pangilinan J."/>
            <person name="Lipzen A."/>
            <person name="Riley R."/>
            <person name="Grigoriev I.V."/>
            <person name="Spatafora J.W."/>
            <person name="Choi I.-G."/>
        </authorList>
    </citation>
    <scope>NUCLEOTIDE SEQUENCE [LARGE SCALE GENOMIC DNA]</scope>
    <source>
        <strain evidence="2 3">KUC8140</strain>
    </source>
</reference>
<evidence type="ECO:0000313" key="3">
    <source>
        <dbReference type="Proteomes" id="UP000053477"/>
    </source>
</evidence>
<feature type="non-terminal residue" evidence="2">
    <location>
        <position position="144"/>
    </location>
</feature>